<feature type="transmembrane region" description="Helical" evidence="7">
    <location>
        <begin position="187"/>
        <end position="205"/>
    </location>
</feature>
<dbReference type="PANTHER" id="PTHR32322">
    <property type="entry name" value="INNER MEMBRANE TRANSPORTER"/>
    <property type="match status" value="1"/>
</dbReference>
<feature type="transmembrane region" description="Helical" evidence="7">
    <location>
        <begin position="36"/>
        <end position="59"/>
    </location>
</feature>
<evidence type="ECO:0000256" key="5">
    <source>
        <dbReference type="ARBA" id="ARBA00022989"/>
    </source>
</evidence>
<reference evidence="10" key="1">
    <citation type="submission" date="2016-10" db="EMBL/GenBank/DDBJ databases">
        <authorList>
            <person name="Varghese N."/>
            <person name="Submissions S."/>
        </authorList>
    </citation>
    <scope>NUCLEOTIDE SEQUENCE [LARGE SCALE GENOMIC DNA]</scope>
    <source>
        <strain evidence="10">DSM 20403</strain>
    </source>
</reference>
<feature type="domain" description="EamA" evidence="8">
    <location>
        <begin position="7"/>
        <end position="145"/>
    </location>
</feature>
<evidence type="ECO:0000256" key="1">
    <source>
        <dbReference type="ARBA" id="ARBA00004651"/>
    </source>
</evidence>
<feature type="domain" description="EamA" evidence="8">
    <location>
        <begin position="157"/>
        <end position="287"/>
    </location>
</feature>
<name>A0A1I2QKF6_9LACO</name>
<comment type="subcellular location">
    <subcellularLocation>
        <location evidence="1">Cell membrane</location>
        <topology evidence="1">Multi-pass membrane protein</topology>
    </subcellularLocation>
</comment>
<evidence type="ECO:0000256" key="2">
    <source>
        <dbReference type="ARBA" id="ARBA00007362"/>
    </source>
</evidence>
<dbReference type="InterPro" id="IPR000620">
    <property type="entry name" value="EamA_dom"/>
</dbReference>
<dbReference type="InterPro" id="IPR037185">
    <property type="entry name" value="EmrE-like"/>
</dbReference>
<dbReference type="PANTHER" id="PTHR32322:SF18">
    <property type="entry name" value="S-ADENOSYLMETHIONINE_S-ADENOSYLHOMOCYSTEINE TRANSPORTER"/>
    <property type="match status" value="1"/>
</dbReference>
<evidence type="ECO:0000313" key="10">
    <source>
        <dbReference type="Proteomes" id="UP000182635"/>
    </source>
</evidence>
<evidence type="ECO:0000313" key="9">
    <source>
        <dbReference type="EMBL" id="SFG26071.1"/>
    </source>
</evidence>
<keyword evidence="3" id="KW-1003">Cell membrane</keyword>
<dbReference type="RefSeq" id="WP_046922056.1">
    <property type="nucleotide sequence ID" value="NZ_AYYL01000003.1"/>
</dbReference>
<feature type="transmembrane region" description="Helical" evidence="7">
    <location>
        <begin position="152"/>
        <end position="175"/>
    </location>
</feature>
<proteinExistence type="inferred from homology"/>
<evidence type="ECO:0000256" key="7">
    <source>
        <dbReference type="SAM" id="Phobius"/>
    </source>
</evidence>
<feature type="transmembrane region" description="Helical" evidence="7">
    <location>
        <begin position="128"/>
        <end position="146"/>
    </location>
</feature>
<dbReference type="EMBL" id="FOPI01000008">
    <property type="protein sequence ID" value="SFG26071.1"/>
    <property type="molecule type" value="Genomic_DNA"/>
</dbReference>
<feature type="transmembrane region" description="Helical" evidence="7">
    <location>
        <begin position="272"/>
        <end position="292"/>
    </location>
</feature>
<dbReference type="Pfam" id="PF00892">
    <property type="entry name" value="EamA"/>
    <property type="match status" value="2"/>
</dbReference>
<feature type="transmembrane region" description="Helical" evidence="7">
    <location>
        <begin position="217"/>
        <end position="236"/>
    </location>
</feature>
<keyword evidence="6 7" id="KW-0472">Membrane</keyword>
<comment type="similarity">
    <text evidence="2">Belongs to the EamA transporter family.</text>
</comment>
<feature type="transmembrane region" description="Helical" evidence="7">
    <location>
        <begin position="71"/>
        <end position="94"/>
    </location>
</feature>
<sequence>MSKRNQGIMLAIIGTMFWGISGPLAQALFAQNVKPLWLVGARLLLAGILLSVWGGIVTDKEQHKEIFKKKNLILLILFAVFGMVPSQLTFFLAIRYGNAATATILQFLGPVFIIVCLAIQYRKLPRRIDVISLMIAVLGTILIVTNGKIGTLALSAAGIFWGIMAGVSQASYTLIPRRLLEQFDARLVTGLGMVIGSVLFWPLILTTKIPSITPFTVGSFAYIIIFGTMASYLCYLQSVKYIPASTTGMLSAFEPLTANVLSVIWFHETLGAFQTAGAVLILSTAFLQAMALKGK</sequence>
<keyword evidence="5 7" id="KW-1133">Transmembrane helix</keyword>
<dbReference type="AlphaFoldDB" id="A0A1I2QKF6"/>
<accession>A0A1I2QKF6</accession>
<protein>
    <submittedName>
        <fullName evidence="9">EamA-like transporter family protein</fullName>
    </submittedName>
</protein>
<dbReference type="InterPro" id="IPR050638">
    <property type="entry name" value="AA-Vitamin_Transporters"/>
</dbReference>
<evidence type="ECO:0000256" key="6">
    <source>
        <dbReference type="ARBA" id="ARBA00023136"/>
    </source>
</evidence>
<keyword evidence="4 7" id="KW-0812">Transmembrane</keyword>
<evidence type="ECO:0000256" key="3">
    <source>
        <dbReference type="ARBA" id="ARBA00022475"/>
    </source>
</evidence>
<dbReference type="Gene3D" id="1.10.3730.20">
    <property type="match status" value="1"/>
</dbReference>
<dbReference type="OrthoDB" id="9810818at2"/>
<organism evidence="9 10">
    <name type="scientific">Ligilactobacillus ruminis DSM 20403 = NBRC 102161</name>
    <dbReference type="NCBI Taxonomy" id="1423798"/>
    <lineage>
        <taxon>Bacteria</taxon>
        <taxon>Bacillati</taxon>
        <taxon>Bacillota</taxon>
        <taxon>Bacilli</taxon>
        <taxon>Lactobacillales</taxon>
        <taxon>Lactobacillaceae</taxon>
        <taxon>Ligilactobacillus</taxon>
    </lineage>
</organism>
<gene>
    <name evidence="9" type="ORF">SAMN02910432_00592</name>
</gene>
<feature type="transmembrane region" description="Helical" evidence="7">
    <location>
        <begin position="100"/>
        <end position="121"/>
    </location>
</feature>
<evidence type="ECO:0000259" key="8">
    <source>
        <dbReference type="Pfam" id="PF00892"/>
    </source>
</evidence>
<dbReference type="Proteomes" id="UP000182635">
    <property type="component" value="Unassembled WGS sequence"/>
</dbReference>
<feature type="transmembrane region" description="Helical" evidence="7">
    <location>
        <begin position="248"/>
        <end position="266"/>
    </location>
</feature>
<feature type="transmembrane region" description="Helical" evidence="7">
    <location>
        <begin position="7"/>
        <end position="30"/>
    </location>
</feature>
<dbReference type="SUPFAM" id="SSF103481">
    <property type="entry name" value="Multidrug resistance efflux transporter EmrE"/>
    <property type="match status" value="2"/>
</dbReference>
<evidence type="ECO:0000256" key="4">
    <source>
        <dbReference type="ARBA" id="ARBA00022692"/>
    </source>
</evidence>
<dbReference type="GO" id="GO:0005886">
    <property type="term" value="C:plasma membrane"/>
    <property type="evidence" value="ECO:0007669"/>
    <property type="project" value="UniProtKB-SubCell"/>
</dbReference>